<gene>
    <name evidence="2" type="ORF">SAMN04488055_2074</name>
</gene>
<accession>A0A1N6F894</accession>
<feature type="domain" description="Carboxymuconolactone decarboxylase-like" evidence="1">
    <location>
        <begin position="15"/>
        <end position="94"/>
    </location>
</feature>
<dbReference type="STRING" id="536979.SAMN04488055_2074"/>
<dbReference type="InterPro" id="IPR029032">
    <property type="entry name" value="AhpD-like"/>
</dbReference>
<dbReference type="OrthoDB" id="9801997at2"/>
<evidence type="ECO:0000313" key="3">
    <source>
        <dbReference type="Proteomes" id="UP000185003"/>
    </source>
</evidence>
<dbReference type="Pfam" id="PF02627">
    <property type="entry name" value="CMD"/>
    <property type="match status" value="1"/>
</dbReference>
<protein>
    <submittedName>
        <fullName evidence="2">Alkylhydroperoxidase AhpD family core domain-containing protein</fullName>
    </submittedName>
</protein>
<sequence length="142" mass="16201">MEARINIAEKGREALKTLFNIGAYLSKSPIEVNLRELINLRVSQINSCAYCIDMHYKNAKAKGETEKRLYGLSTWRQTNWYSDREKAAFAFAEAVTAAAMTDLVYKNAGQFFSEEELVDLTLIITTINTWNRFNNTFSTAPE</sequence>
<dbReference type="PANTHER" id="PTHR34846:SF10">
    <property type="entry name" value="CYTOPLASMIC PROTEIN"/>
    <property type="match status" value="1"/>
</dbReference>
<dbReference type="NCBIfam" id="TIGR00778">
    <property type="entry name" value="ahpD_dom"/>
    <property type="match status" value="1"/>
</dbReference>
<dbReference type="RefSeq" id="WP_074239164.1">
    <property type="nucleotide sequence ID" value="NZ_FSRA01000001.1"/>
</dbReference>
<dbReference type="EMBL" id="FSRA01000001">
    <property type="protein sequence ID" value="SIN91469.1"/>
    <property type="molecule type" value="Genomic_DNA"/>
</dbReference>
<dbReference type="AlphaFoldDB" id="A0A1N6F894"/>
<name>A0A1N6F894_9BACT</name>
<dbReference type="PANTHER" id="PTHR34846">
    <property type="entry name" value="4-CARBOXYMUCONOLACTONE DECARBOXYLASE FAMILY PROTEIN (AFU_ORTHOLOGUE AFUA_6G11590)"/>
    <property type="match status" value="1"/>
</dbReference>
<dbReference type="SUPFAM" id="SSF69118">
    <property type="entry name" value="AhpD-like"/>
    <property type="match status" value="1"/>
</dbReference>
<dbReference type="Proteomes" id="UP000185003">
    <property type="component" value="Unassembled WGS sequence"/>
</dbReference>
<keyword evidence="2" id="KW-0575">Peroxidase</keyword>
<dbReference type="GO" id="GO:0051920">
    <property type="term" value="F:peroxiredoxin activity"/>
    <property type="evidence" value="ECO:0007669"/>
    <property type="project" value="InterPro"/>
</dbReference>
<evidence type="ECO:0000313" key="2">
    <source>
        <dbReference type="EMBL" id="SIN91469.1"/>
    </source>
</evidence>
<reference evidence="2 3" key="1">
    <citation type="submission" date="2016-11" db="EMBL/GenBank/DDBJ databases">
        <authorList>
            <person name="Jaros S."/>
            <person name="Januszkiewicz K."/>
            <person name="Wedrychowicz H."/>
        </authorList>
    </citation>
    <scope>NUCLEOTIDE SEQUENCE [LARGE SCALE GENOMIC DNA]</scope>
    <source>
        <strain evidence="2 3">DSM 24787</strain>
    </source>
</reference>
<dbReference type="InterPro" id="IPR004675">
    <property type="entry name" value="AhpD_core"/>
</dbReference>
<organism evidence="2 3">
    <name type="scientific">Chitinophaga niabensis</name>
    <dbReference type="NCBI Taxonomy" id="536979"/>
    <lineage>
        <taxon>Bacteria</taxon>
        <taxon>Pseudomonadati</taxon>
        <taxon>Bacteroidota</taxon>
        <taxon>Chitinophagia</taxon>
        <taxon>Chitinophagales</taxon>
        <taxon>Chitinophagaceae</taxon>
        <taxon>Chitinophaga</taxon>
    </lineage>
</organism>
<keyword evidence="3" id="KW-1185">Reference proteome</keyword>
<dbReference type="InterPro" id="IPR003779">
    <property type="entry name" value="CMD-like"/>
</dbReference>
<proteinExistence type="predicted"/>
<dbReference type="Gene3D" id="1.20.1290.10">
    <property type="entry name" value="AhpD-like"/>
    <property type="match status" value="1"/>
</dbReference>
<evidence type="ECO:0000259" key="1">
    <source>
        <dbReference type="Pfam" id="PF02627"/>
    </source>
</evidence>
<keyword evidence="2" id="KW-0560">Oxidoreductase</keyword>